<proteinExistence type="predicted"/>
<organism evidence="2 3">
    <name type="scientific">Vineibacter terrae</name>
    <dbReference type="NCBI Taxonomy" id="2586908"/>
    <lineage>
        <taxon>Bacteria</taxon>
        <taxon>Pseudomonadati</taxon>
        <taxon>Pseudomonadota</taxon>
        <taxon>Alphaproteobacteria</taxon>
        <taxon>Hyphomicrobiales</taxon>
        <taxon>Vineibacter</taxon>
    </lineage>
</organism>
<keyword evidence="3" id="KW-1185">Reference proteome</keyword>
<sequence length="133" mass="13995">MFWIGLLVGVSFLATPAKFLAPSLSLPVALDVGRHTFAIFSKAEWLLAASLLVILLAGRRSSLAILGGGLAAVLVAVEAAWLLPVLDQRVGLIIAGQQPPASNLHEAYIAIEGVKLLSLGLVASVTARYLTRR</sequence>
<keyword evidence="1" id="KW-0812">Transmembrane</keyword>
<dbReference type="Proteomes" id="UP000321638">
    <property type="component" value="Unassembled WGS sequence"/>
</dbReference>
<feature type="transmembrane region" description="Helical" evidence="1">
    <location>
        <begin position="63"/>
        <end position="83"/>
    </location>
</feature>
<keyword evidence="1" id="KW-1133">Transmembrane helix</keyword>
<dbReference type="AlphaFoldDB" id="A0A5C8PI60"/>
<name>A0A5C8PI60_9HYPH</name>
<protein>
    <recommendedName>
        <fullName evidence="4">DUF4149 domain-containing protein</fullName>
    </recommendedName>
</protein>
<reference evidence="2 3" key="1">
    <citation type="submission" date="2019-06" db="EMBL/GenBank/DDBJ databases">
        <title>New taxonomy in bacterial strain CC-CFT640, isolated from vineyard.</title>
        <authorList>
            <person name="Lin S.-Y."/>
            <person name="Tsai C.-F."/>
            <person name="Young C.-C."/>
        </authorList>
    </citation>
    <scope>NUCLEOTIDE SEQUENCE [LARGE SCALE GENOMIC DNA]</scope>
    <source>
        <strain evidence="2 3">CC-CFT640</strain>
    </source>
</reference>
<evidence type="ECO:0000313" key="2">
    <source>
        <dbReference type="EMBL" id="TXL73498.1"/>
    </source>
</evidence>
<dbReference type="OrthoDB" id="192334at2"/>
<dbReference type="EMBL" id="VDUZ01000025">
    <property type="protein sequence ID" value="TXL73498.1"/>
    <property type="molecule type" value="Genomic_DNA"/>
</dbReference>
<keyword evidence="1" id="KW-0472">Membrane</keyword>
<evidence type="ECO:0008006" key="4">
    <source>
        <dbReference type="Google" id="ProtNLM"/>
    </source>
</evidence>
<evidence type="ECO:0000313" key="3">
    <source>
        <dbReference type="Proteomes" id="UP000321638"/>
    </source>
</evidence>
<evidence type="ECO:0000256" key="1">
    <source>
        <dbReference type="SAM" id="Phobius"/>
    </source>
</evidence>
<feature type="transmembrane region" description="Helical" evidence="1">
    <location>
        <begin position="37"/>
        <end position="56"/>
    </location>
</feature>
<accession>A0A5C8PI60</accession>
<gene>
    <name evidence="2" type="ORF">FHP25_20985</name>
</gene>
<feature type="transmembrane region" description="Helical" evidence="1">
    <location>
        <begin position="107"/>
        <end position="130"/>
    </location>
</feature>
<comment type="caution">
    <text evidence="2">The sequence shown here is derived from an EMBL/GenBank/DDBJ whole genome shotgun (WGS) entry which is preliminary data.</text>
</comment>